<protein>
    <submittedName>
        <fullName evidence="3">Enzyme activator</fullName>
    </submittedName>
</protein>
<feature type="region of interest" description="Disordered" evidence="2">
    <location>
        <begin position="1"/>
        <end position="228"/>
    </location>
</feature>
<feature type="compositionally biased region" description="Polar residues" evidence="2">
    <location>
        <begin position="107"/>
        <end position="120"/>
    </location>
</feature>
<dbReference type="InterPro" id="IPR006597">
    <property type="entry name" value="Sel1-like"/>
</dbReference>
<feature type="compositionally biased region" description="Low complexity" evidence="2">
    <location>
        <begin position="38"/>
        <end position="51"/>
    </location>
</feature>
<feature type="compositionally biased region" description="Polar residues" evidence="2">
    <location>
        <begin position="78"/>
        <end position="96"/>
    </location>
</feature>
<dbReference type="SUPFAM" id="SSF81901">
    <property type="entry name" value="HCP-like"/>
    <property type="match status" value="1"/>
</dbReference>
<name>A0AAD7IMK8_9AGAR</name>
<dbReference type="SMART" id="SM00671">
    <property type="entry name" value="SEL1"/>
    <property type="match status" value="7"/>
</dbReference>
<dbReference type="InterPro" id="IPR051726">
    <property type="entry name" value="Chitin_Synth_Reg"/>
</dbReference>
<dbReference type="PANTHER" id="PTHR46430:SF3">
    <property type="entry name" value="ACTIVATOR OF C KINASE PROTEIN 1"/>
    <property type="match status" value="1"/>
</dbReference>
<proteinExistence type="predicted"/>
<feature type="compositionally biased region" description="Polar residues" evidence="2">
    <location>
        <begin position="180"/>
        <end position="210"/>
    </location>
</feature>
<evidence type="ECO:0000256" key="1">
    <source>
        <dbReference type="ARBA" id="ARBA00022737"/>
    </source>
</evidence>
<dbReference type="AlphaFoldDB" id="A0AAD7IMK8"/>
<keyword evidence="1" id="KW-0677">Repeat</keyword>
<dbReference type="InterPro" id="IPR011990">
    <property type="entry name" value="TPR-like_helical_dom_sf"/>
</dbReference>
<evidence type="ECO:0000313" key="3">
    <source>
        <dbReference type="EMBL" id="KAJ7746672.1"/>
    </source>
</evidence>
<organism evidence="3 4">
    <name type="scientific">Mycena metata</name>
    <dbReference type="NCBI Taxonomy" id="1033252"/>
    <lineage>
        <taxon>Eukaryota</taxon>
        <taxon>Fungi</taxon>
        <taxon>Dikarya</taxon>
        <taxon>Basidiomycota</taxon>
        <taxon>Agaricomycotina</taxon>
        <taxon>Agaricomycetes</taxon>
        <taxon>Agaricomycetidae</taxon>
        <taxon>Agaricales</taxon>
        <taxon>Marasmiineae</taxon>
        <taxon>Mycenaceae</taxon>
        <taxon>Mycena</taxon>
    </lineage>
</organism>
<feature type="compositionally biased region" description="Pro residues" evidence="2">
    <location>
        <begin position="157"/>
        <end position="173"/>
    </location>
</feature>
<gene>
    <name evidence="3" type="ORF">B0H16DRAFT_1556694</name>
</gene>
<keyword evidence="4" id="KW-1185">Reference proteome</keyword>
<dbReference type="PANTHER" id="PTHR46430">
    <property type="entry name" value="PROTEIN SKT5-RELATED"/>
    <property type="match status" value="1"/>
</dbReference>
<evidence type="ECO:0000256" key="2">
    <source>
        <dbReference type="SAM" id="MobiDB-lite"/>
    </source>
</evidence>
<sequence length="611" mass="67876">MAEGPPANGQPPQYDEGPYDPADSFAALRIDDHREPVPRAASSMSMRSMPANSLPRNPRHANTLPPSRQFHQDAQPYPTEQQNYPPERQSYPQDPQNYHHEQGYPSHDSQSYHDAQSNYEAQYDSPVGYAPQQQPWQQQQQQQPQQFNPLYAAASNPQPPGPVYHPAPPPPGPYGQYAPSQASSRSGYPASTHSGNSSYAPPSSLYGSDQSELDLRPPLNRAGTTFSATPTSVKSKAVDLSAPPYTKEYIDQYRQRIKADPDPESHFLYAKYLIDAAKNIRMQAKDQRSAKKYSELLIAEALKVIRRLATQGEAYDEAQFYLANCYGTGALGLPVDHERAYHLYLQAAKQNHAAGSYRVAVCNEIGAGTRREPSRAASFYRKAASLGDTPAMYKLGMILLHGSLGEQRNPREAINWLRRAAEQADEENPHALHELGLLHESGENVPQDPLASKNLFTRAAHLGYTPSQFKLGQCYEYGSLACPMDPRRSIAWYTKAAEKGDSEAELALSGWYLTGSEGVLKQSDSEAYLWARRAANKGLSKAEYAVGYYAEVGIGIKQDIEFAKRWYMRAAAQGNKRAMNRLTEMKRMGNKRSGTGARPTRAEARDDCIIA</sequence>
<dbReference type="Gene3D" id="1.25.40.10">
    <property type="entry name" value="Tetratricopeptide repeat domain"/>
    <property type="match status" value="2"/>
</dbReference>
<comment type="caution">
    <text evidence="3">The sequence shown here is derived from an EMBL/GenBank/DDBJ whole genome shotgun (WGS) entry which is preliminary data.</text>
</comment>
<reference evidence="3" key="1">
    <citation type="submission" date="2023-03" db="EMBL/GenBank/DDBJ databases">
        <title>Massive genome expansion in bonnet fungi (Mycena s.s.) driven by repeated elements and novel gene families across ecological guilds.</title>
        <authorList>
            <consortium name="Lawrence Berkeley National Laboratory"/>
            <person name="Harder C.B."/>
            <person name="Miyauchi S."/>
            <person name="Viragh M."/>
            <person name="Kuo A."/>
            <person name="Thoen E."/>
            <person name="Andreopoulos B."/>
            <person name="Lu D."/>
            <person name="Skrede I."/>
            <person name="Drula E."/>
            <person name="Henrissat B."/>
            <person name="Morin E."/>
            <person name="Kohler A."/>
            <person name="Barry K."/>
            <person name="LaButti K."/>
            <person name="Morin E."/>
            <person name="Salamov A."/>
            <person name="Lipzen A."/>
            <person name="Mereny Z."/>
            <person name="Hegedus B."/>
            <person name="Baldrian P."/>
            <person name="Stursova M."/>
            <person name="Weitz H."/>
            <person name="Taylor A."/>
            <person name="Grigoriev I.V."/>
            <person name="Nagy L.G."/>
            <person name="Martin F."/>
            <person name="Kauserud H."/>
        </authorList>
    </citation>
    <scope>NUCLEOTIDE SEQUENCE</scope>
    <source>
        <strain evidence="3">CBHHK182m</strain>
    </source>
</reference>
<dbReference type="EMBL" id="JARKIB010000079">
    <property type="protein sequence ID" value="KAJ7746672.1"/>
    <property type="molecule type" value="Genomic_DNA"/>
</dbReference>
<dbReference type="Pfam" id="PF08238">
    <property type="entry name" value="Sel1"/>
    <property type="match status" value="7"/>
</dbReference>
<feature type="compositionally biased region" description="Low complexity" evidence="2">
    <location>
        <begin position="131"/>
        <end position="146"/>
    </location>
</feature>
<dbReference type="Proteomes" id="UP001215598">
    <property type="component" value="Unassembled WGS sequence"/>
</dbReference>
<accession>A0AAD7IMK8</accession>
<evidence type="ECO:0000313" key="4">
    <source>
        <dbReference type="Proteomes" id="UP001215598"/>
    </source>
</evidence>